<feature type="transmembrane region" description="Helical" evidence="7">
    <location>
        <begin position="84"/>
        <end position="106"/>
    </location>
</feature>
<dbReference type="Pfam" id="PF03208">
    <property type="entry name" value="PRA1"/>
    <property type="match status" value="1"/>
</dbReference>
<dbReference type="GO" id="GO:0016020">
    <property type="term" value="C:membrane"/>
    <property type="evidence" value="ECO:0007669"/>
    <property type="project" value="UniProtKB-SubCell"/>
</dbReference>
<evidence type="ECO:0000256" key="2">
    <source>
        <dbReference type="ARBA" id="ARBA00004234"/>
    </source>
</evidence>
<dbReference type="Proteomes" id="UP000801492">
    <property type="component" value="Unassembled WGS sequence"/>
</dbReference>
<dbReference type="PANTHER" id="PTHR19317:SF0">
    <property type="entry name" value="PRENYLATED RAB ACCEPTOR PROTEIN 1"/>
    <property type="match status" value="1"/>
</dbReference>
<evidence type="ECO:0000313" key="8">
    <source>
        <dbReference type="EMBL" id="KAF2896361.1"/>
    </source>
</evidence>
<dbReference type="GO" id="GO:0005794">
    <property type="term" value="C:Golgi apparatus"/>
    <property type="evidence" value="ECO:0007669"/>
    <property type="project" value="TreeGrafter"/>
</dbReference>
<keyword evidence="5 7" id="KW-1133">Transmembrane helix</keyword>
<sequence>MADVSIEVSGQMDVPAGPDSKNQFARLLQFPTQLPDAKEWMNEKRQKVRPWLVFIQTSNFKVPPSVPRLSRRIMRNIEYFQSNYLFVFLGLIAYCLITSPLLLFAIGGSFYAGYRLSKRHAEKKLVIFGHELTLAQQYGLVTLCSMPIYYLAGAGAAMFWVLGASFFCYYSSRFFL</sequence>
<keyword evidence="6 7" id="KW-0472">Membrane</keyword>
<evidence type="ECO:0000256" key="6">
    <source>
        <dbReference type="ARBA" id="ARBA00023136"/>
    </source>
</evidence>
<feature type="transmembrane region" description="Helical" evidence="7">
    <location>
        <begin position="148"/>
        <end position="170"/>
    </location>
</feature>
<dbReference type="GO" id="GO:0008021">
    <property type="term" value="C:synaptic vesicle"/>
    <property type="evidence" value="ECO:0007669"/>
    <property type="project" value="UniProtKB-SubCell"/>
</dbReference>
<accession>A0A8K0D3G5</accession>
<dbReference type="PANTHER" id="PTHR19317">
    <property type="entry name" value="PRENYLATED RAB ACCEPTOR 1-RELATED"/>
    <property type="match status" value="1"/>
</dbReference>
<comment type="similarity">
    <text evidence="3 7">Belongs to the PRA1 family.</text>
</comment>
<comment type="subcellular location">
    <subcellularLocation>
        <location evidence="2">Cytoplasmic vesicle</location>
        <location evidence="2">Secretory vesicle</location>
        <location evidence="2">Synaptic vesicle</location>
    </subcellularLocation>
    <subcellularLocation>
        <location evidence="1 7">Membrane</location>
        <topology evidence="1 7">Multi-pass membrane protein</topology>
    </subcellularLocation>
</comment>
<evidence type="ECO:0000256" key="7">
    <source>
        <dbReference type="RuleBase" id="RU363107"/>
    </source>
</evidence>
<evidence type="ECO:0000256" key="3">
    <source>
        <dbReference type="ARBA" id="ARBA00006483"/>
    </source>
</evidence>
<gene>
    <name evidence="8" type="ORF">ILUMI_09824</name>
</gene>
<evidence type="ECO:0000256" key="1">
    <source>
        <dbReference type="ARBA" id="ARBA00004141"/>
    </source>
</evidence>
<keyword evidence="9" id="KW-1185">Reference proteome</keyword>
<dbReference type="EMBL" id="VTPC01005171">
    <property type="protein sequence ID" value="KAF2896361.1"/>
    <property type="molecule type" value="Genomic_DNA"/>
</dbReference>
<keyword evidence="4 7" id="KW-0812">Transmembrane</keyword>
<protein>
    <recommendedName>
        <fullName evidence="7">PRA1 family protein</fullName>
    </recommendedName>
</protein>
<dbReference type="InterPro" id="IPR004895">
    <property type="entry name" value="Prenylated_rab_accept_PRA1"/>
</dbReference>
<dbReference type="AlphaFoldDB" id="A0A8K0D3G5"/>
<evidence type="ECO:0000256" key="5">
    <source>
        <dbReference type="ARBA" id="ARBA00022989"/>
    </source>
</evidence>
<evidence type="ECO:0000256" key="4">
    <source>
        <dbReference type="ARBA" id="ARBA00022692"/>
    </source>
</evidence>
<name>A0A8K0D3G5_IGNLU</name>
<reference evidence="8" key="1">
    <citation type="submission" date="2019-08" db="EMBL/GenBank/DDBJ databases">
        <title>The genome of the North American firefly Photinus pyralis.</title>
        <authorList>
            <consortium name="Photinus pyralis genome working group"/>
            <person name="Fallon T.R."/>
            <person name="Sander Lower S.E."/>
            <person name="Weng J.-K."/>
        </authorList>
    </citation>
    <scope>NUCLEOTIDE SEQUENCE</scope>
    <source>
        <strain evidence="8">TRF0915ILg1</strain>
        <tissue evidence="8">Whole body</tissue>
    </source>
</reference>
<evidence type="ECO:0000313" key="9">
    <source>
        <dbReference type="Proteomes" id="UP000801492"/>
    </source>
</evidence>
<comment type="caution">
    <text evidence="8">The sequence shown here is derived from an EMBL/GenBank/DDBJ whole genome shotgun (WGS) entry which is preliminary data.</text>
</comment>
<proteinExistence type="inferred from homology"/>
<organism evidence="8 9">
    <name type="scientific">Ignelater luminosus</name>
    <name type="common">Cucubano</name>
    <name type="synonym">Pyrophorus luminosus</name>
    <dbReference type="NCBI Taxonomy" id="2038154"/>
    <lineage>
        <taxon>Eukaryota</taxon>
        <taxon>Metazoa</taxon>
        <taxon>Ecdysozoa</taxon>
        <taxon>Arthropoda</taxon>
        <taxon>Hexapoda</taxon>
        <taxon>Insecta</taxon>
        <taxon>Pterygota</taxon>
        <taxon>Neoptera</taxon>
        <taxon>Endopterygota</taxon>
        <taxon>Coleoptera</taxon>
        <taxon>Polyphaga</taxon>
        <taxon>Elateriformia</taxon>
        <taxon>Elateroidea</taxon>
        <taxon>Elateridae</taxon>
        <taxon>Agrypninae</taxon>
        <taxon>Pyrophorini</taxon>
        <taxon>Ignelater</taxon>
    </lineage>
</organism>
<dbReference type="OrthoDB" id="63113at2759"/>